<name>A0A9D9GST1_9GAMM</name>
<dbReference type="GO" id="GO:0003700">
    <property type="term" value="F:DNA-binding transcription factor activity"/>
    <property type="evidence" value="ECO:0007669"/>
    <property type="project" value="InterPro"/>
</dbReference>
<feature type="domain" description="HTH araC/xylS-type" evidence="4">
    <location>
        <begin position="203"/>
        <end position="301"/>
    </location>
</feature>
<sequence>MALQDVEQVLIKAQAMLMQQLPAQGQVQTAVAGMSFGRCDKVGSLGSCVSDSFISFLVQGSKETVLSGSGTFNYHAGQCLISALSSPSSGSTMSCTVTNPMLYVSLNLNFSIIDDILRQDPSLRRMPAGAYSDTIMGSACVIDADYNLATAFLKLIELNQKPERIGILSPLFLTEIHYYALLSRARPLIVEYASGGGLRHQIARAAAYLKDNYCKPVFVEDVAALVNMAPSTFFRHFKDLVGVTPMQYLKQIRLHNARTMLLHDEDSVSAVAYKVGYESPSQFSRDYKRLFGLSPTSSQGGIGISRSF</sequence>
<dbReference type="SUPFAM" id="SSF46689">
    <property type="entry name" value="Homeodomain-like"/>
    <property type="match status" value="2"/>
</dbReference>
<dbReference type="InterPro" id="IPR009594">
    <property type="entry name" value="Tscrpt_reg_HTH_AraC_N"/>
</dbReference>
<protein>
    <submittedName>
        <fullName evidence="5">AraC family transcriptional regulator</fullName>
    </submittedName>
</protein>
<proteinExistence type="predicted"/>
<dbReference type="AlphaFoldDB" id="A0A9D9GST1"/>
<keyword evidence="2" id="KW-0238">DNA-binding</keyword>
<evidence type="ECO:0000256" key="1">
    <source>
        <dbReference type="ARBA" id="ARBA00023015"/>
    </source>
</evidence>
<gene>
    <name evidence="5" type="ORF">IAB19_05315</name>
</gene>
<dbReference type="InterPro" id="IPR009057">
    <property type="entry name" value="Homeodomain-like_sf"/>
</dbReference>
<reference evidence="5" key="1">
    <citation type="submission" date="2020-10" db="EMBL/GenBank/DDBJ databases">
        <authorList>
            <person name="Gilroy R."/>
        </authorList>
    </citation>
    <scope>NUCLEOTIDE SEQUENCE</scope>
    <source>
        <strain evidence="5">17213</strain>
    </source>
</reference>
<dbReference type="PROSITE" id="PS00041">
    <property type="entry name" value="HTH_ARAC_FAMILY_1"/>
    <property type="match status" value="1"/>
</dbReference>
<keyword evidence="3" id="KW-0804">Transcription</keyword>
<evidence type="ECO:0000313" key="6">
    <source>
        <dbReference type="Proteomes" id="UP000823631"/>
    </source>
</evidence>
<dbReference type="SMART" id="SM00342">
    <property type="entry name" value="HTH_ARAC"/>
    <property type="match status" value="1"/>
</dbReference>
<dbReference type="InterPro" id="IPR018062">
    <property type="entry name" value="HTH_AraC-typ_CS"/>
</dbReference>
<evidence type="ECO:0000259" key="4">
    <source>
        <dbReference type="PROSITE" id="PS01124"/>
    </source>
</evidence>
<dbReference type="GO" id="GO:0043565">
    <property type="term" value="F:sequence-specific DNA binding"/>
    <property type="evidence" value="ECO:0007669"/>
    <property type="project" value="InterPro"/>
</dbReference>
<keyword evidence="1" id="KW-0805">Transcription regulation</keyword>
<accession>A0A9D9GST1</accession>
<organism evidence="5 6">
    <name type="scientific">Candidatus Avisuccinivibrio stercorigallinarum</name>
    <dbReference type="NCBI Taxonomy" id="2840704"/>
    <lineage>
        <taxon>Bacteria</taxon>
        <taxon>Pseudomonadati</taxon>
        <taxon>Pseudomonadota</taxon>
        <taxon>Gammaproteobacteria</taxon>
        <taxon>Aeromonadales</taxon>
        <taxon>Succinivibrionaceae</taxon>
        <taxon>Succinivibrionaceae incertae sedis</taxon>
        <taxon>Candidatus Avisuccinivibrio</taxon>
    </lineage>
</organism>
<evidence type="ECO:0000313" key="5">
    <source>
        <dbReference type="EMBL" id="MBO8415778.1"/>
    </source>
</evidence>
<reference evidence="5" key="2">
    <citation type="journal article" date="2021" name="PeerJ">
        <title>Extensive microbial diversity within the chicken gut microbiome revealed by metagenomics and culture.</title>
        <authorList>
            <person name="Gilroy R."/>
            <person name="Ravi A."/>
            <person name="Getino M."/>
            <person name="Pursley I."/>
            <person name="Horton D.L."/>
            <person name="Alikhan N.F."/>
            <person name="Baker D."/>
            <person name="Gharbi K."/>
            <person name="Hall N."/>
            <person name="Watson M."/>
            <person name="Adriaenssens E.M."/>
            <person name="Foster-Nyarko E."/>
            <person name="Jarju S."/>
            <person name="Secka A."/>
            <person name="Antonio M."/>
            <person name="Oren A."/>
            <person name="Chaudhuri R.R."/>
            <person name="La Ragione R."/>
            <person name="Hildebrand F."/>
            <person name="Pallen M.J."/>
        </authorList>
    </citation>
    <scope>NUCLEOTIDE SEQUENCE</scope>
    <source>
        <strain evidence="5">17213</strain>
    </source>
</reference>
<dbReference type="InterPro" id="IPR018060">
    <property type="entry name" value="HTH_AraC"/>
</dbReference>
<dbReference type="InterPro" id="IPR020449">
    <property type="entry name" value="Tscrpt_reg_AraC-type_HTH"/>
</dbReference>
<dbReference type="Pfam" id="PF06719">
    <property type="entry name" value="AraC_N"/>
    <property type="match status" value="1"/>
</dbReference>
<dbReference type="PANTHER" id="PTHR43436:SF1">
    <property type="entry name" value="TRANSCRIPTIONAL REGULATORY PROTEIN"/>
    <property type="match status" value="1"/>
</dbReference>
<dbReference type="Pfam" id="PF12833">
    <property type="entry name" value="HTH_18"/>
    <property type="match status" value="1"/>
</dbReference>
<comment type="caution">
    <text evidence="5">The sequence shown here is derived from an EMBL/GenBank/DDBJ whole genome shotgun (WGS) entry which is preliminary data.</text>
</comment>
<dbReference type="Gene3D" id="1.10.10.60">
    <property type="entry name" value="Homeodomain-like"/>
    <property type="match status" value="2"/>
</dbReference>
<dbReference type="Proteomes" id="UP000823631">
    <property type="component" value="Unassembled WGS sequence"/>
</dbReference>
<dbReference type="PANTHER" id="PTHR43436">
    <property type="entry name" value="ARAC-FAMILY TRANSCRIPTIONAL REGULATOR"/>
    <property type="match status" value="1"/>
</dbReference>
<evidence type="ECO:0000256" key="3">
    <source>
        <dbReference type="ARBA" id="ARBA00023163"/>
    </source>
</evidence>
<dbReference type="PRINTS" id="PR00032">
    <property type="entry name" value="HTHARAC"/>
</dbReference>
<dbReference type="PROSITE" id="PS01124">
    <property type="entry name" value="HTH_ARAC_FAMILY_2"/>
    <property type="match status" value="1"/>
</dbReference>
<dbReference type="EMBL" id="JADINH010000112">
    <property type="protein sequence ID" value="MBO8415778.1"/>
    <property type="molecule type" value="Genomic_DNA"/>
</dbReference>
<evidence type="ECO:0000256" key="2">
    <source>
        <dbReference type="ARBA" id="ARBA00023125"/>
    </source>
</evidence>